<dbReference type="RefSeq" id="WP_012094091.1">
    <property type="nucleotide sequence ID" value="NZ_CP024096.1"/>
</dbReference>
<reference evidence="1 2" key="1">
    <citation type="submission" date="2016-08" db="EMBL/GenBank/DDBJ databases">
        <authorList>
            <person name="Loux V."/>
            <person name="Rue O."/>
        </authorList>
    </citation>
    <scope>NUCLEOTIDE SEQUENCE [LARGE SCALE GENOMIC DNA]</scope>
    <source>
        <strain evidence="1 2">AFSSA_08CEB44bac</strain>
    </source>
</reference>
<sequence>MKKITYNLPVELRREWFLIELAYLTKKYGIEIGTTRDESSLFLQDQVTRQKIGSGLHYDKYDDEYIVEGFHISK</sequence>
<accession>A0AAX2CG17</accession>
<gene>
    <name evidence="1" type="ORF">BCB44BAC_01808</name>
</gene>
<protein>
    <recommendedName>
        <fullName evidence="3">Group-specific protein</fullName>
    </recommendedName>
</protein>
<comment type="caution">
    <text evidence="1">The sequence shown here is derived from an EMBL/GenBank/DDBJ whole genome shotgun (WGS) entry which is preliminary data.</text>
</comment>
<dbReference type="EMBL" id="FMIK01000024">
    <property type="protein sequence ID" value="SCL91043.1"/>
    <property type="molecule type" value="Genomic_DNA"/>
</dbReference>
<dbReference type="GeneID" id="33896939"/>
<dbReference type="AlphaFoldDB" id="A0AAX2CG17"/>
<evidence type="ECO:0000313" key="2">
    <source>
        <dbReference type="Proteomes" id="UP000242164"/>
    </source>
</evidence>
<name>A0AAX2CG17_9BACI</name>
<organism evidence="1 2">
    <name type="scientific">Bacillus cytotoxicus</name>
    <dbReference type="NCBI Taxonomy" id="580165"/>
    <lineage>
        <taxon>Bacteria</taxon>
        <taxon>Bacillati</taxon>
        <taxon>Bacillota</taxon>
        <taxon>Bacilli</taxon>
        <taxon>Bacillales</taxon>
        <taxon>Bacillaceae</taxon>
        <taxon>Bacillus</taxon>
        <taxon>Bacillus cereus group</taxon>
    </lineage>
</organism>
<evidence type="ECO:0000313" key="1">
    <source>
        <dbReference type="EMBL" id="SCL91043.1"/>
    </source>
</evidence>
<proteinExistence type="predicted"/>
<dbReference type="Proteomes" id="UP000242164">
    <property type="component" value="Unassembled WGS sequence"/>
</dbReference>
<evidence type="ECO:0008006" key="3">
    <source>
        <dbReference type="Google" id="ProtNLM"/>
    </source>
</evidence>